<name>A0ABQ0AEB2_9GAMM</name>
<organism evidence="1 2">
    <name type="scientific">Sessilibacter corallicola</name>
    <dbReference type="NCBI Taxonomy" id="2904075"/>
    <lineage>
        <taxon>Bacteria</taxon>
        <taxon>Pseudomonadati</taxon>
        <taxon>Pseudomonadota</taxon>
        <taxon>Gammaproteobacteria</taxon>
        <taxon>Cellvibrionales</taxon>
        <taxon>Cellvibrionaceae</taxon>
        <taxon>Sessilibacter</taxon>
    </lineage>
</organism>
<dbReference type="Proteomes" id="UP001465153">
    <property type="component" value="Unassembled WGS sequence"/>
</dbReference>
<dbReference type="EMBL" id="BAABWN010000017">
    <property type="protein sequence ID" value="GAA6169989.1"/>
    <property type="molecule type" value="Genomic_DNA"/>
</dbReference>
<protein>
    <submittedName>
        <fullName evidence="1">Uncharacterized protein</fullName>
    </submittedName>
</protein>
<gene>
    <name evidence="1" type="ORF">NBRC116591_38010</name>
</gene>
<accession>A0ABQ0AEB2</accession>
<keyword evidence="2" id="KW-1185">Reference proteome</keyword>
<evidence type="ECO:0000313" key="1">
    <source>
        <dbReference type="EMBL" id="GAA6169989.1"/>
    </source>
</evidence>
<reference evidence="1 2" key="1">
    <citation type="submission" date="2024-04" db="EMBL/GenBank/DDBJ databases">
        <title>Draft genome sequence of Sessilibacter corallicola NBRC 116591.</title>
        <authorList>
            <person name="Miyakawa T."/>
            <person name="Kusuya Y."/>
            <person name="Miura T."/>
        </authorList>
    </citation>
    <scope>NUCLEOTIDE SEQUENCE [LARGE SCALE GENOMIC DNA]</scope>
    <source>
        <strain evidence="1 2">KU-00831-HH</strain>
    </source>
</reference>
<evidence type="ECO:0000313" key="2">
    <source>
        <dbReference type="Proteomes" id="UP001465153"/>
    </source>
</evidence>
<sequence>MFKMPLDEKQNTQVFSDISHLLPHNVNVEKTESSSMARWILIIKPALKQNDLHEFMNSVKQLNNINWVEEDQLLQHQTPNNSLN</sequence>
<comment type="caution">
    <text evidence="1">The sequence shown here is derived from an EMBL/GenBank/DDBJ whole genome shotgun (WGS) entry which is preliminary data.</text>
</comment>
<proteinExistence type="predicted"/>